<dbReference type="Proteomes" id="UP001470230">
    <property type="component" value="Unassembled WGS sequence"/>
</dbReference>
<evidence type="ECO:0000313" key="3">
    <source>
        <dbReference type="Proteomes" id="UP001470230"/>
    </source>
</evidence>
<accession>A0ABR2KHM3</accession>
<keyword evidence="3" id="KW-1185">Reference proteome</keyword>
<dbReference type="InterPro" id="IPR049625">
    <property type="entry name" value="Glyco_transf_61_cat"/>
</dbReference>
<dbReference type="Pfam" id="PF04577">
    <property type="entry name" value="Glyco_transf_61"/>
    <property type="match status" value="1"/>
</dbReference>
<feature type="domain" description="Glycosyltransferase 61 catalytic" evidence="1">
    <location>
        <begin position="15"/>
        <end position="186"/>
    </location>
</feature>
<dbReference type="EMBL" id="JAPFFF010000005">
    <property type="protein sequence ID" value="KAK8890313.1"/>
    <property type="molecule type" value="Genomic_DNA"/>
</dbReference>
<sequence>MGNTISLCHAFSSNYAHMIFDVLPPLTVMNTSIIQTSNFLVNETFSYVYDLLDNLFNIQKEKIICLRHNTFLLCETIMTINPHPFYQIYGTLLKKLRNVFVLKFGLDISPPKKFVVFNRKLTRRIANFGPLYYEILVRFPQYKWEMRKKLKGLQETSKYYNEILFLFGPHGADFANTIFMQEDTVVSEIHGDEFVSCYLYFSNYLGFHHLVMRIPEMGIQLLLDTNIAPIEIAIQMIKKGLSYIENSKKYKL</sequence>
<proteinExistence type="predicted"/>
<protein>
    <recommendedName>
        <fullName evidence="1">Glycosyltransferase 61 catalytic domain-containing protein</fullName>
    </recommendedName>
</protein>
<comment type="caution">
    <text evidence="2">The sequence shown here is derived from an EMBL/GenBank/DDBJ whole genome shotgun (WGS) entry which is preliminary data.</text>
</comment>
<organism evidence="2 3">
    <name type="scientific">Tritrichomonas musculus</name>
    <dbReference type="NCBI Taxonomy" id="1915356"/>
    <lineage>
        <taxon>Eukaryota</taxon>
        <taxon>Metamonada</taxon>
        <taxon>Parabasalia</taxon>
        <taxon>Tritrichomonadida</taxon>
        <taxon>Tritrichomonadidae</taxon>
        <taxon>Tritrichomonas</taxon>
    </lineage>
</organism>
<evidence type="ECO:0000259" key="1">
    <source>
        <dbReference type="Pfam" id="PF04577"/>
    </source>
</evidence>
<gene>
    <name evidence="2" type="ORF">M9Y10_035086</name>
</gene>
<reference evidence="2 3" key="1">
    <citation type="submission" date="2024-04" db="EMBL/GenBank/DDBJ databases">
        <title>Tritrichomonas musculus Genome.</title>
        <authorList>
            <person name="Alves-Ferreira E."/>
            <person name="Grigg M."/>
            <person name="Lorenzi H."/>
            <person name="Galac M."/>
        </authorList>
    </citation>
    <scope>NUCLEOTIDE SEQUENCE [LARGE SCALE GENOMIC DNA]</scope>
    <source>
        <strain evidence="2 3">EAF2021</strain>
    </source>
</reference>
<name>A0ABR2KHM3_9EUKA</name>
<evidence type="ECO:0000313" key="2">
    <source>
        <dbReference type="EMBL" id="KAK8890313.1"/>
    </source>
</evidence>